<gene>
    <name evidence="2" type="ORF">X975_13803</name>
</gene>
<accession>A0A087V076</accession>
<reference evidence="2 3" key="1">
    <citation type="submission" date="2013-11" db="EMBL/GenBank/DDBJ databases">
        <title>Genome sequencing of Stegodyphus mimosarum.</title>
        <authorList>
            <person name="Bechsgaard J."/>
        </authorList>
    </citation>
    <scope>NUCLEOTIDE SEQUENCE [LARGE SCALE GENOMIC DNA]</scope>
</reference>
<keyword evidence="1" id="KW-0472">Membrane</keyword>
<organism evidence="2 3">
    <name type="scientific">Stegodyphus mimosarum</name>
    <name type="common">African social velvet spider</name>
    <dbReference type="NCBI Taxonomy" id="407821"/>
    <lineage>
        <taxon>Eukaryota</taxon>
        <taxon>Metazoa</taxon>
        <taxon>Ecdysozoa</taxon>
        <taxon>Arthropoda</taxon>
        <taxon>Chelicerata</taxon>
        <taxon>Arachnida</taxon>
        <taxon>Araneae</taxon>
        <taxon>Araneomorphae</taxon>
        <taxon>Entelegynae</taxon>
        <taxon>Eresoidea</taxon>
        <taxon>Eresidae</taxon>
        <taxon>Stegodyphus</taxon>
    </lineage>
</organism>
<proteinExistence type="predicted"/>
<evidence type="ECO:0000313" key="3">
    <source>
        <dbReference type="Proteomes" id="UP000054359"/>
    </source>
</evidence>
<feature type="transmembrane region" description="Helical" evidence="1">
    <location>
        <begin position="26"/>
        <end position="43"/>
    </location>
</feature>
<name>A0A087V076_STEMI</name>
<protein>
    <submittedName>
        <fullName evidence="2">Uncharacterized protein</fullName>
    </submittedName>
</protein>
<sequence>MVYYNSLTSILLTNCPRTFTLGEAQIIAQGILLFILSCILSLLNELDIFPEK</sequence>
<dbReference type="EMBL" id="KK122572">
    <property type="protein sequence ID" value="KFM83015.1"/>
    <property type="molecule type" value="Genomic_DNA"/>
</dbReference>
<keyword evidence="1" id="KW-0812">Transmembrane</keyword>
<keyword evidence="3" id="KW-1185">Reference proteome</keyword>
<evidence type="ECO:0000313" key="2">
    <source>
        <dbReference type="EMBL" id="KFM83015.1"/>
    </source>
</evidence>
<dbReference type="Proteomes" id="UP000054359">
    <property type="component" value="Unassembled WGS sequence"/>
</dbReference>
<feature type="non-terminal residue" evidence="2">
    <location>
        <position position="52"/>
    </location>
</feature>
<dbReference type="AlphaFoldDB" id="A0A087V076"/>
<keyword evidence="1" id="KW-1133">Transmembrane helix</keyword>
<evidence type="ECO:0000256" key="1">
    <source>
        <dbReference type="SAM" id="Phobius"/>
    </source>
</evidence>